<dbReference type="EMBL" id="MK125031">
    <property type="protein sequence ID" value="QGW35522.1"/>
    <property type="molecule type" value="mRNA"/>
</dbReference>
<dbReference type="Pfam" id="PF01593">
    <property type="entry name" value="Amino_oxidase"/>
    <property type="match status" value="1"/>
</dbReference>
<sequence length="338" mass="37991">MERIQEVEMAQVVKHRQVRGSWLREDLGESLTICCGKQNLGKRRRRRDHILVEEPDAKPAQSTQPALPIPVTLQVYPTPSEVGPPVNAAMLVDRNTKHTTIRAFATSGGFFGKKREEGEEKGKDTELKNTNDNDNIQAFWREKNLSGEALSDGGLEPSEFPINMTYDLTTPGGHPAIGGHIAGSRMDSFSLRRAKERKQLVLHHLSKLFGDEALKPIDYVEKNWCDELYIGGCPIQYLTPGVMSCKHFMQQPFIRVYWAGTEAALSWFGYMNGAVQAGNVAALETLYQLRPQALTALDLIQVHRCFPVRKPPSGVPWWLLWISLGLIGVAYIAYRLHK</sequence>
<dbReference type="PANTHER" id="PTHR43563:SF14">
    <property type="entry name" value="AMINE OXIDASE"/>
    <property type="match status" value="1"/>
</dbReference>
<evidence type="ECO:0000256" key="6">
    <source>
        <dbReference type="PIRSR" id="PIRSR601613-1"/>
    </source>
</evidence>
<feature type="region of interest" description="Disordered" evidence="8">
    <location>
        <begin position="112"/>
        <end position="131"/>
    </location>
</feature>
<evidence type="ECO:0000256" key="4">
    <source>
        <dbReference type="ARBA" id="ARBA00023002"/>
    </source>
</evidence>
<evidence type="ECO:0000259" key="9">
    <source>
        <dbReference type="Pfam" id="PF01593"/>
    </source>
</evidence>
<keyword evidence="7" id="KW-0472">Membrane</keyword>
<accession>A0A6B9BIU4</accession>
<keyword evidence="7" id="KW-1133">Transmembrane helix</keyword>
<comment type="similarity">
    <text evidence="3 7">Belongs to the flavin monoamine oxidase family.</text>
</comment>
<dbReference type="GO" id="GO:0097621">
    <property type="term" value="F:monoamine oxidase activity"/>
    <property type="evidence" value="ECO:0007669"/>
    <property type="project" value="UniProtKB-EC"/>
</dbReference>
<evidence type="ECO:0000256" key="5">
    <source>
        <dbReference type="ARBA" id="ARBA00048448"/>
    </source>
</evidence>
<comment type="cofactor">
    <cofactor evidence="1 7">
        <name>FAD</name>
        <dbReference type="ChEBI" id="CHEBI:57692"/>
    </cofactor>
</comment>
<organism evidence="10">
    <name type="scientific">Locusta migratoria</name>
    <name type="common">Migratory locust</name>
    <dbReference type="NCBI Taxonomy" id="7004"/>
    <lineage>
        <taxon>Eukaryota</taxon>
        <taxon>Metazoa</taxon>
        <taxon>Ecdysozoa</taxon>
        <taxon>Arthropoda</taxon>
        <taxon>Hexapoda</taxon>
        <taxon>Insecta</taxon>
        <taxon>Pterygota</taxon>
        <taxon>Neoptera</taxon>
        <taxon>Polyneoptera</taxon>
        <taxon>Orthoptera</taxon>
        <taxon>Caelifera</taxon>
        <taxon>Acrididea</taxon>
        <taxon>Acridomorpha</taxon>
        <taxon>Acridoidea</taxon>
        <taxon>Acrididae</taxon>
        <taxon>Oedipodinae</taxon>
        <taxon>Locusta</taxon>
    </lineage>
</organism>
<evidence type="ECO:0000256" key="7">
    <source>
        <dbReference type="RuleBase" id="RU362067"/>
    </source>
</evidence>
<protein>
    <recommendedName>
        <fullName evidence="7">Amine oxidase</fullName>
        <ecNumber evidence="7">1.4.3.-</ecNumber>
    </recommendedName>
</protein>
<dbReference type="GO" id="GO:0005741">
    <property type="term" value="C:mitochondrial outer membrane"/>
    <property type="evidence" value="ECO:0007669"/>
    <property type="project" value="UniProtKB-SubCell"/>
</dbReference>
<dbReference type="InterPro" id="IPR002937">
    <property type="entry name" value="Amino_oxidase"/>
</dbReference>
<dbReference type="SUPFAM" id="SSF54373">
    <property type="entry name" value="FAD-linked reductases, C-terminal domain"/>
    <property type="match status" value="1"/>
</dbReference>
<keyword evidence="7" id="KW-0274">FAD</keyword>
<keyword evidence="7" id="KW-0285">Flavoprotein</keyword>
<comment type="catalytic activity">
    <reaction evidence="5">
        <text>a secondary aliphatic amine + O2 + H2O = a primary amine + an aldehyde + H2O2</text>
        <dbReference type="Rhea" id="RHEA:26414"/>
        <dbReference type="ChEBI" id="CHEBI:15377"/>
        <dbReference type="ChEBI" id="CHEBI:15379"/>
        <dbReference type="ChEBI" id="CHEBI:16240"/>
        <dbReference type="ChEBI" id="CHEBI:17478"/>
        <dbReference type="ChEBI" id="CHEBI:58855"/>
        <dbReference type="ChEBI" id="CHEBI:65296"/>
        <dbReference type="EC" id="1.4.3.4"/>
    </reaction>
</comment>
<evidence type="ECO:0000256" key="3">
    <source>
        <dbReference type="ARBA" id="ARBA00005995"/>
    </source>
</evidence>
<feature type="transmembrane region" description="Helical" evidence="7">
    <location>
        <begin position="315"/>
        <end position="334"/>
    </location>
</feature>
<proteinExistence type="evidence at transcript level"/>
<feature type="domain" description="Amine oxidase" evidence="9">
    <location>
        <begin position="138"/>
        <end position="282"/>
    </location>
</feature>
<feature type="binding site" evidence="6">
    <location>
        <position position="262"/>
    </location>
    <ligand>
        <name>FAD</name>
        <dbReference type="ChEBI" id="CHEBI:57692"/>
    </ligand>
</feature>
<evidence type="ECO:0000313" key="10">
    <source>
        <dbReference type="EMBL" id="QGW35522.1"/>
    </source>
</evidence>
<evidence type="ECO:0000256" key="8">
    <source>
        <dbReference type="SAM" id="MobiDB-lite"/>
    </source>
</evidence>
<reference evidence="10" key="1">
    <citation type="submission" date="2018-11" db="EMBL/GenBank/DDBJ databases">
        <authorList>
            <person name="Tong X."/>
        </authorList>
    </citation>
    <scope>NUCLEOTIDE SEQUENCE</scope>
</reference>
<dbReference type="PANTHER" id="PTHR43563">
    <property type="entry name" value="AMINE OXIDASE"/>
    <property type="match status" value="1"/>
</dbReference>
<feature type="compositionally biased region" description="Basic and acidic residues" evidence="8">
    <location>
        <begin position="113"/>
        <end position="131"/>
    </location>
</feature>
<dbReference type="EC" id="1.4.3.-" evidence="7"/>
<dbReference type="PRINTS" id="PR00757">
    <property type="entry name" value="AMINEOXDASEF"/>
</dbReference>
<comment type="subcellular location">
    <subcellularLocation>
        <location evidence="2">Mitochondrion outer membrane</location>
        <topology evidence="2">Single-pass type IV membrane protein</topology>
        <orientation evidence="2">Cytoplasmic side</orientation>
    </subcellularLocation>
</comment>
<dbReference type="InterPro" id="IPR036188">
    <property type="entry name" value="FAD/NAD-bd_sf"/>
</dbReference>
<dbReference type="AlphaFoldDB" id="A0A6B9BIU4"/>
<name>A0A6B9BIU4_LOCMI</name>
<dbReference type="InterPro" id="IPR050703">
    <property type="entry name" value="Flavin_MAO"/>
</dbReference>
<evidence type="ECO:0000256" key="1">
    <source>
        <dbReference type="ARBA" id="ARBA00001974"/>
    </source>
</evidence>
<dbReference type="Gene3D" id="3.90.660.10">
    <property type="match status" value="1"/>
</dbReference>
<dbReference type="GO" id="GO:0008131">
    <property type="term" value="F:primary methylamine oxidase activity"/>
    <property type="evidence" value="ECO:0007669"/>
    <property type="project" value="UniProtKB-ARBA"/>
</dbReference>
<dbReference type="InterPro" id="IPR001613">
    <property type="entry name" value="Flavin_amine_oxidase"/>
</dbReference>
<dbReference type="Gene3D" id="3.50.50.60">
    <property type="entry name" value="FAD/NAD(P)-binding domain"/>
    <property type="match status" value="1"/>
</dbReference>
<keyword evidence="4 7" id="KW-0560">Oxidoreductase</keyword>
<evidence type="ECO:0000256" key="2">
    <source>
        <dbReference type="ARBA" id="ARBA00004362"/>
    </source>
</evidence>
<keyword evidence="7" id="KW-0812">Transmembrane</keyword>